<sequence length="488" mass="55931">MANKQVGLLMVPPAEVESVLLQHPGVAECGVVGAPDEAAGELPTAFVVAKPGAKITQQELLDFSASRVCFKRWGRKVLEWRLSPAKRLRGGIIFVNEIPKNGSGKILRRVLRQKLQEMHKIDECHNYRIQKTEYVKEEPDSECKDEPCETTSALLSNIVKDEPPPVMEQLQPMNITSYDYVGDGEVILKTDYVKEEPDSQCDRTVCEYRLTLLADLSKKIKNELDVTSPDSATSCANALGERALQQIVDGCFVKLERLKHQCSMCMNAFQTQSHLEAHNCNKRDAFESEKIPPKLNNNENSYDSLKLHYCNICHKELASQRTLERHKLNHSRSNVTCDICKRDFTNKYRLQLHMRTHLEEQTSKQTDSWKPIACDLCNKVFKYRSKLRIHRHSCAVWFTCNMCKKRFRNESDLIDHKKSHTDQKTFPCEYCDRQFDDCPSLLKHKKNHRRNPPVLCTRMSLKEALAELAPCGDVQPEKAPANRGKFDV</sequence>
<name>A0ACC0JRR5_CHOFU</name>
<accession>A0ACC0JRR5</accession>
<dbReference type="Proteomes" id="UP001064048">
    <property type="component" value="Chromosome 26"/>
</dbReference>
<comment type="caution">
    <text evidence="1">The sequence shown here is derived from an EMBL/GenBank/DDBJ whole genome shotgun (WGS) entry which is preliminary data.</text>
</comment>
<proteinExistence type="predicted"/>
<keyword evidence="2" id="KW-1185">Reference proteome</keyword>
<evidence type="ECO:0000313" key="2">
    <source>
        <dbReference type="Proteomes" id="UP001064048"/>
    </source>
</evidence>
<protein>
    <submittedName>
        <fullName evidence="1">Uncharacterized protein</fullName>
    </submittedName>
</protein>
<reference evidence="1 2" key="1">
    <citation type="journal article" date="2022" name="Genome Biol. Evol.">
        <title>The Spruce Budworm Genome: Reconstructing the Evolutionary History of Antifreeze Proteins.</title>
        <authorList>
            <person name="Beliveau C."/>
            <person name="Gagne P."/>
            <person name="Picq S."/>
            <person name="Vernygora O."/>
            <person name="Keeling C.I."/>
            <person name="Pinkney K."/>
            <person name="Doucet D."/>
            <person name="Wen F."/>
            <person name="Johnston J.S."/>
            <person name="Maaroufi H."/>
            <person name="Boyle B."/>
            <person name="Laroche J."/>
            <person name="Dewar K."/>
            <person name="Juretic N."/>
            <person name="Blackburn G."/>
            <person name="Nisole A."/>
            <person name="Brunet B."/>
            <person name="Brandao M."/>
            <person name="Lumley L."/>
            <person name="Duan J."/>
            <person name="Quan G."/>
            <person name="Lucarotti C.J."/>
            <person name="Roe A.D."/>
            <person name="Sperling F.A.H."/>
            <person name="Levesque R.C."/>
            <person name="Cusson M."/>
        </authorList>
    </citation>
    <scope>NUCLEOTIDE SEQUENCE [LARGE SCALE GENOMIC DNA]</scope>
    <source>
        <strain evidence="1">Glfc:IPQL:Cfum</strain>
    </source>
</reference>
<dbReference type="EMBL" id="CM046126">
    <property type="protein sequence ID" value="KAI8426866.1"/>
    <property type="molecule type" value="Genomic_DNA"/>
</dbReference>
<gene>
    <name evidence="1" type="ORF">MSG28_014547</name>
</gene>
<organism evidence="1 2">
    <name type="scientific">Choristoneura fumiferana</name>
    <name type="common">Spruce budworm moth</name>
    <name type="synonym">Archips fumiferana</name>
    <dbReference type="NCBI Taxonomy" id="7141"/>
    <lineage>
        <taxon>Eukaryota</taxon>
        <taxon>Metazoa</taxon>
        <taxon>Ecdysozoa</taxon>
        <taxon>Arthropoda</taxon>
        <taxon>Hexapoda</taxon>
        <taxon>Insecta</taxon>
        <taxon>Pterygota</taxon>
        <taxon>Neoptera</taxon>
        <taxon>Endopterygota</taxon>
        <taxon>Lepidoptera</taxon>
        <taxon>Glossata</taxon>
        <taxon>Ditrysia</taxon>
        <taxon>Tortricoidea</taxon>
        <taxon>Tortricidae</taxon>
        <taxon>Tortricinae</taxon>
        <taxon>Choristoneura</taxon>
    </lineage>
</organism>
<evidence type="ECO:0000313" key="1">
    <source>
        <dbReference type="EMBL" id="KAI8426866.1"/>
    </source>
</evidence>